<dbReference type="STRING" id="1235990.BMSBPS_0156"/>
<evidence type="ECO:0000313" key="4">
    <source>
        <dbReference type="Proteomes" id="UP000016900"/>
    </source>
</evidence>
<dbReference type="GO" id="GO:0016020">
    <property type="term" value="C:membrane"/>
    <property type="evidence" value="ECO:0007669"/>
    <property type="project" value="InterPro"/>
</dbReference>
<dbReference type="EMBL" id="AP012554">
    <property type="protein sequence ID" value="BAO00500.1"/>
    <property type="molecule type" value="Genomic_DNA"/>
</dbReference>
<dbReference type="KEGG" id="pck:BMSBPS_0156"/>
<organism evidence="3 4">
    <name type="scientific">Candidatus Pantoea carbekii</name>
    <dbReference type="NCBI Taxonomy" id="1235990"/>
    <lineage>
        <taxon>Bacteria</taxon>
        <taxon>Pseudomonadati</taxon>
        <taxon>Pseudomonadota</taxon>
        <taxon>Gammaproteobacteria</taxon>
        <taxon>Enterobacterales</taxon>
        <taxon>Erwiniaceae</taxon>
        <taxon>Pantoea</taxon>
    </lineage>
</organism>
<evidence type="ECO:0000313" key="3">
    <source>
        <dbReference type="EMBL" id="BAO00500.1"/>
    </source>
</evidence>
<dbReference type="GO" id="GO:0120010">
    <property type="term" value="P:intermembrane phospholipid transfer"/>
    <property type="evidence" value="ECO:0007669"/>
    <property type="project" value="TreeGrafter"/>
</dbReference>
<gene>
    <name evidence="3" type="primary">vacJ</name>
    <name evidence="3" type="ORF">HHS_05300</name>
</gene>
<keyword evidence="4" id="KW-1185">Reference proteome</keyword>
<keyword evidence="2" id="KW-0732">Signal</keyword>
<reference evidence="3 4" key="1">
    <citation type="submission" date="2012-10" db="EMBL/GenBank/DDBJ databases">
        <title>Genome sequence of the symbiont of the pentatomidae stink bug Halyomorpha halys.</title>
        <authorList>
            <person name="Kobayashi H."/>
            <person name="Fujii-Muramatsu R."/>
            <person name="Takeishi K."/>
            <person name="Noda H."/>
        </authorList>
    </citation>
    <scope>NUCLEOTIDE SEQUENCE [LARGE SCALE GENOMIC DNA]</scope>
</reference>
<name>U3U6C5_9GAMM</name>
<protein>
    <submittedName>
        <fullName evidence="3">VacJ protein</fullName>
    </submittedName>
</protein>
<dbReference type="PANTHER" id="PTHR30035">
    <property type="entry name" value="LIPOPROTEIN VACJ-RELATED"/>
    <property type="match status" value="1"/>
</dbReference>
<sequence>MKNYLTGLVLASIVLTGCANSQSDNTNLVMLKRSDPFEYLNRIIFKFNHNTLDHYVIRPMAVSWRDNISLPARTGLSNFLSNLDEPASMINALLIGKPRRAMISFTRFFLNSTIGLGGWIDVAGKTNSMLVREEPNRFGGTLGKYNISYGSYIELPIYGSFTMREDGGSIIDMLYPALSWLTWPMSIIKWTLEGLEMRVQLLDSDAILNQQKDPYSFWRNAYFQRYDFIANGGKLKSANNCNVIAIQEDIKSIDS</sequence>
<dbReference type="RefSeq" id="WP_022564519.1">
    <property type="nucleotide sequence ID" value="NZ_CP010907.1"/>
</dbReference>
<dbReference type="PATRIC" id="fig|1235990.3.peg.525"/>
<dbReference type="InterPro" id="IPR007428">
    <property type="entry name" value="MlaA"/>
</dbReference>
<dbReference type="eggNOG" id="COG2853">
    <property type="taxonomic scope" value="Bacteria"/>
</dbReference>
<evidence type="ECO:0000256" key="2">
    <source>
        <dbReference type="ARBA" id="ARBA00022729"/>
    </source>
</evidence>
<dbReference type="Pfam" id="PF04333">
    <property type="entry name" value="MlaA"/>
    <property type="match status" value="1"/>
</dbReference>
<comment type="similarity">
    <text evidence="1">Belongs to the MlaA family.</text>
</comment>
<proteinExistence type="inferred from homology"/>
<dbReference type="PROSITE" id="PS51257">
    <property type="entry name" value="PROKAR_LIPOPROTEIN"/>
    <property type="match status" value="1"/>
</dbReference>
<dbReference type="PANTHER" id="PTHR30035:SF3">
    <property type="entry name" value="INTERMEMBRANE PHOSPHOLIPID TRANSPORT SYSTEM LIPOPROTEIN MLAA"/>
    <property type="match status" value="1"/>
</dbReference>
<dbReference type="PRINTS" id="PR01805">
    <property type="entry name" value="VACJLIPOPROT"/>
</dbReference>
<dbReference type="KEGG" id="hhs:HHS_05300"/>
<dbReference type="Proteomes" id="UP000016900">
    <property type="component" value="Chromosome"/>
</dbReference>
<accession>U3U6C5</accession>
<dbReference type="OrthoDB" id="9785326at2"/>
<evidence type="ECO:0000256" key="1">
    <source>
        <dbReference type="ARBA" id="ARBA00010634"/>
    </source>
</evidence>
<dbReference type="AlphaFoldDB" id="U3U6C5"/>